<evidence type="ECO:0000256" key="6">
    <source>
        <dbReference type="ARBA" id="ARBA00023157"/>
    </source>
</evidence>
<keyword evidence="8" id="KW-0325">Glycoprotein</keyword>
<name>A0ABY6KRX2_9ARAC</name>
<dbReference type="PROSITE" id="PS50068">
    <property type="entry name" value="LDLRA_2"/>
    <property type="match status" value="3"/>
</dbReference>
<gene>
    <name evidence="11" type="ORF">LAZ67_7003145</name>
</gene>
<reference evidence="11 12" key="1">
    <citation type="submission" date="2022-01" db="EMBL/GenBank/DDBJ databases">
        <title>A chromosomal length assembly of Cordylochernes scorpioides.</title>
        <authorList>
            <person name="Zeh D."/>
            <person name="Zeh J."/>
        </authorList>
    </citation>
    <scope>NUCLEOTIDE SEQUENCE [LARGE SCALE GENOMIC DNA]</scope>
    <source>
        <strain evidence="11">IN4F17</strain>
        <tissue evidence="11">Whole Body</tissue>
    </source>
</reference>
<dbReference type="EMBL" id="CP092869">
    <property type="protein sequence ID" value="UYV70468.1"/>
    <property type="molecule type" value="Genomic_DNA"/>
</dbReference>
<keyword evidence="3" id="KW-0677">Repeat</keyword>
<dbReference type="SUPFAM" id="SSF57424">
    <property type="entry name" value="LDL receptor-like module"/>
    <property type="match status" value="3"/>
</dbReference>
<dbReference type="InterPro" id="IPR036055">
    <property type="entry name" value="LDL_receptor-like_sf"/>
</dbReference>
<comment type="caution">
    <text evidence="9">Lacks conserved residue(s) required for the propagation of feature annotation.</text>
</comment>
<evidence type="ECO:0000256" key="5">
    <source>
        <dbReference type="ARBA" id="ARBA00023136"/>
    </source>
</evidence>
<keyword evidence="2" id="KW-0812">Transmembrane</keyword>
<evidence type="ECO:0000313" key="12">
    <source>
        <dbReference type="Proteomes" id="UP001235939"/>
    </source>
</evidence>
<dbReference type="CDD" id="cd00112">
    <property type="entry name" value="LDLa"/>
    <property type="match status" value="3"/>
</dbReference>
<dbReference type="SMART" id="SM00192">
    <property type="entry name" value="LDLa"/>
    <property type="match status" value="3"/>
</dbReference>
<dbReference type="PANTHER" id="PTHR22722:SF14">
    <property type="entry name" value="MEGALIN, ISOFORM A"/>
    <property type="match status" value="1"/>
</dbReference>
<feature type="disulfide bond" evidence="9">
    <location>
        <begin position="135"/>
        <end position="147"/>
    </location>
</feature>
<evidence type="ECO:0000256" key="9">
    <source>
        <dbReference type="PROSITE-ProRule" id="PRU00124"/>
    </source>
</evidence>
<evidence type="ECO:0000313" key="11">
    <source>
        <dbReference type="EMBL" id="UYV70468.1"/>
    </source>
</evidence>
<organism evidence="11 12">
    <name type="scientific">Cordylochernes scorpioides</name>
    <dbReference type="NCBI Taxonomy" id="51811"/>
    <lineage>
        <taxon>Eukaryota</taxon>
        <taxon>Metazoa</taxon>
        <taxon>Ecdysozoa</taxon>
        <taxon>Arthropoda</taxon>
        <taxon>Chelicerata</taxon>
        <taxon>Arachnida</taxon>
        <taxon>Pseudoscorpiones</taxon>
        <taxon>Cheliferoidea</taxon>
        <taxon>Chernetidae</taxon>
        <taxon>Cordylochernes</taxon>
    </lineage>
</organism>
<feature type="region of interest" description="Disordered" evidence="10">
    <location>
        <begin position="1"/>
        <end position="26"/>
    </location>
</feature>
<keyword evidence="7" id="KW-0675">Receptor</keyword>
<evidence type="ECO:0000256" key="10">
    <source>
        <dbReference type="SAM" id="MobiDB-lite"/>
    </source>
</evidence>
<evidence type="ECO:0000256" key="4">
    <source>
        <dbReference type="ARBA" id="ARBA00022989"/>
    </source>
</evidence>
<dbReference type="Gene3D" id="4.10.400.10">
    <property type="entry name" value="Low-density Lipoprotein Receptor"/>
    <property type="match status" value="3"/>
</dbReference>
<dbReference type="PRINTS" id="PR00261">
    <property type="entry name" value="LDLRECEPTOR"/>
</dbReference>
<evidence type="ECO:0000256" key="7">
    <source>
        <dbReference type="ARBA" id="ARBA00023170"/>
    </source>
</evidence>
<dbReference type="PROSITE" id="PS01209">
    <property type="entry name" value="LDLRA_1"/>
    <property type="match status" value="1"/>
</dbReference>
<evidence type="ECO:0000256" key="2">
    <source>
        <dbReference type="ARBA" id="ARBA00022692"/>
    </source>
</evidence>
<dbReference type="InterPro" id="IPR023415">
    <property type="entry name" value="LDLR_class-A_CS"/>
</dbReference>
<dbReference type="PANTHER" id="PTHR22722">
    <property type="entry name" value="LOW-DENSITY LIPOPROTEIN RECEPTOR-RELATED PROTEIN 2-RELATED"/>
    <property type="match status" value="1"/>
</dbReference>
<comment type="subcellular location">
    <subcellularLocation>
        <location evidence="1">Membrane</location>
        <topology evidence="1">Single-pass membrane protein</topology>
    </subcellularLocation>
</comment>
<feature type="disulfide bond" evidence="9">
    <location>
        <begin position="142"/>
        <end position="160"/>
    </location>
</feature>
<dbReference type="Proteomes" id="UP001235939">
    <property type="component" value="Chromosome 07"/>
</dbReference>
<dbReference type="InterPro" id="IPR051221">
    <property type="entry name" value="LDLR-related"/>
</dbReference>
<dbReference type="Pfam" id="PF00057">
    <property type="entry name" value="Ldl_recept_a"/>
    <property type="match status" value="3"/>
</dbReference>
<keyword evidence="4" id="KW-1133">Transmembrane helix</keyword>
<protein>
    <submittedName>
        <fullName evidence="11">Uncharacterized protein</fullName>
    </submittedName>
</protein>
<proteinExistence type="predicted"/>
<keyword evidence="12" id="KW-1185">Reference proteome</keyword>
<dbReference type="InterPro" id="IPR002172">
    <property type="entry name" value="LDrepeatLR_classA_rpt"/>
</dbReference>
<keyword evidence="6 9" id="KW-1015">Disulfide bond</keyword>
<evidence type="ECO:0000256" key="8">
    <source>
        <dbReference type="ARBA" id="ARBA00023180"/>
    </source>
</evidence>
<sequence length="287" mass="31706">MMHSTCTERPLFGPSRPPLWSGSMGSTNPTHRRFREFMARLLSEPSRSDLVKPVLRSNRTPIVYPGGALIIRNRQHQTTLTRFRTASLAPNQCDKEKSFQCKTSRICIPKAWHCDGNPDCEDSSDEPATCGEINCPPNHFKCNNSRCIIKSWICDGTDDCGDGSDEDQRHACGPRVQPCPHGHWQCPNVTGRCIPLEQVCDGRDDCPGGGDEGPSCTEILCSPKMGCSHNCTETPAGPLCICPRGEILNDTTTCIELTKYPFLINQEKLTTDAFRAVDPHQRGASCI</sequence>
<keyword evidence="5" id="KW-0472">Membrane</keyword>
<evidence type="ECO:0000256" key="3">
    <source>
        <dbReference type="ARBA" id="ARBA00022737"/>
    </source>
</evidence>
<evidence type="ECO:0000256" key="1">
    <source>
        <dbReference type="ARBA" id="ARBA00004167"/>
    </source>
</evidence>
<accession>A0ABY6KRX2</accession>